<proteinExistence type="predicted"/>
<evidence type="ECO:0000313" key="3">
    <source>
        <dbReference type="Proteomes" id="UP000615755"/>
    </source>
</evidence>
<name>A0ABR9EBM4_9GAMM</name>
<comment type="caution">
    <text evidence="2">The sequence shown here is derived from an EMBL/GenBank/DDBJ whole genome shotgun (WGS) entry which is preliminary data.</text>
</comment>
<dbReference type="Pfam" id="PF03992">
    <property type="entry name" value="ABM"/>
    <property type="match status" value="1"/>
</dbReference>
<sequence>MSITVILEAKVKQRNKEKFLQLLTEYLPDTHKFSGFIDISIYSEVDTELIIFISKWQSLKVYQRYLDWRIDTGVMTTLEALMIDPPVIRQLTKEISDNLVLMYV</sequence>
<dbReference type="EMBL" id="AQGV01000012">
    <property type="protein sequence ID" value="MBE0368400.1"/>
    <property type="molecule type" value="Genomic_DNA"/>
</dbReference>
<dbReference type="SUPFAM" id="SSF54909">
    <property type="entry name" value="Dimeric alpha+beta barrel"/>
    <property type="match status" value="1"/>
</dbReference>
<dbReference type="InterPro" id="IPR007138">
    <property type="entry name" value="ABM_dom"/>
</dbReference>
<gene>
    <name evidence="2" type="ORF">PAUR_a1990</name>
</gene>
<feature type="domain" description="ABM" evidence="1">
    <location>
        <begin position="3"/>
        <end position="66"/>
    </location>
</feature>
<organism evidence="2 3">
    <name type="scientific">Pseudoalteromonas aurantia 208</name>
    <dbReference type="NCBI Taxonomy" id="1314867"/>
    <lineage>
        <taxon>Bacteria</taxon>
        <taxon>Pseudomonadati</taxon>
        <taxon>Pseudomonadota</taxon>
        <taxon>Gammaproteobacteria</taxon>
        <taxon>Alteromonadales</taxon>
        <taxon>Pseudoalteromonadaceae</taxon>
        <taxon>Pseudoalteromonas</taxon>
    </lineage>
</organism>
<dbReference type="InterPro" id="IPR011008">
    <property type="entry name" value="Dimeric_a/b-barrel"/>
</dbReference>
<dbReference type="Gene3D" id="3.30.70.100">
    <property type="match status" value="1"/>
</dbReference>
<keyword evidence="3" id="KW-1185">Reference proteome</keyword>
<accession>A0ABR9EBM4</accession>
<dbReference type="RefSeq" id="WP_192507687.1">
    <property type="nucleotide sequence ID" value="NZ_AQGV01000012.1"/>
</dbReference>
<dbReference type="Proteomes" id="UP000615755">
    <property type="component" value="Unassembled WGS sequence"/>
</dbReference>
<reference evidence="2 3" key="1">
    <citation type="submission" date="2015-03" db="EMBL/GenBank/DDBJ databases">
        <title>Genome sequence of Pseudoalteromonas aurantia.</title>
        <authorList>
            <person name="Xie B.-B."/>
            <person name="Rong J.-C."/>
            <person name="Qin Q.-L."/>
            <person name="Zhang Y.-Z."/>
        </authorList>
    </citation>
    <scope>NUCLEOTIDE SEQUENCE [LARGE SCALE GENOMIC DNA]</scope>
    <source>
        <strain evidence="2 3">208</strain>
    </source>
</reference>
<evidence type="ECO:0000259" key="1">
    <source>
        <dbReference type="Pfam" id="PF03992"/>
    </source>
</evidence>
<protein>
    <recommendedName>
        <fullName evidence="1">ABM domain-containing protein</fullName>
    </recommendedName>
</protein>
<evidence type="ECO:0000313" key="2">
    <source>
        <dbReference type="EMBL" id="MBE0368400.1"/>
    </source>
</evidence>